<sequence>QKALQEWLTNPAMFQTPLLPGGFSSRVVPPGPPCVPPLSSPGPPPLRHDTVPTTTLCAQSPSPNTTQSLGEVPTSAGSPGRGPASSTSPGPSPGSPLQLTPVLVPSQISRLAEAAQNLIRSLPHLEPKANNTKRKACKDLEAVLSMAEDDPLRMDQIRKYAAIYGRFDCKRKPEKPLTLHEVSVNEAAAQICRLVPALLTRRDELFPLARQVVRDSGYHYSKGHSKSYSVSHGARSLYTNGDLGAKRPRLDLSQSLSDLGDDSIRHRRQERLEQIAEELRGMSERTEELLGMSVREPGDLPAIHFQLEALQARQAQLLLEQGELVKQNQQAHPSLYFRRSSSCGQVSSSFDSERQDTDDTDSQLSFSNASSPSQEVGDSRDSLTREADAADPTSPKKPKKNESDDELRVVNEMIVVPSKPEVDGFDDPYFQENKVQVIASSGGNIIAVANPALSMSTAITDSALLKKETLSPKLSS</sequence>
<evidence type="ECO:0000256" key="5">
    <source>
        <dbReference type="ARBA" id="ARBA00023163"/>
    </source>
</evidence>
<feature type="region of interest" description="Disordered" evidence="7">
    <location>
        <begin position="346"/>
        <end position="408"/>
    </location>
</feature>
<keyword evidence="3" id="KW-0678">Repressor</keyword>
<accession>A0A1B6GXC6</accession>
<evidence type="ECO:0000313" key="9">
    <source>
        <dbReference type="EMBL" id="JAS67069.1"/>
    </source>
</evidence>
<protein>
    <recommendedName>
        <fullName evidence="8">NAB co-repressor domain-containing protein</fullName>
    </recommendedName>
</protein>
<dbReference type="EMBL" id="GECZ01002700">
    <property type="protein sequence ID" value="JAS67069.1"/>
    <property type="molecule type" value="Transcribed_RNA"/>
</dbReference>
<dbReference type="PANTHER" id="PTHR12623">
    <property type="entry name" value="NGFI-A BINDING PROTEIN"/>
    <property type="match status" value="1"/>
</dbReference>
<proteinExistence type="inferred from homology"/>
<keyword evidence="5" id="KW-0804">Transcription</keyword>
<feature type="region of interest" description="Disordered" evidence="7">
    <location>
        <begin position="20"/>
        <end position="100"/>
    </location>
</feature>
<evidence type="ECO:0000256" key="1">
    <source>
        <dbReference type="ARBA" id="ARBA00004123"/>
    </source>
</evidence>
<dbReference type="InterPro" id="IPR039040">
    <property type="entry name" value="NAB_fam"/>
</dbReference>
<keyword evidence="6" id="KW-0539">Nucleus</keyword>
<dbReference type="GO" id="GO:0005634">
    <property type="term" value="C:nucleus"/>
    <property type="evidence" value="ECO:0007669"/>
    <property type="project" value="UniProtKB-SubCell"/>
</dbReference>
<feature type="compositionally biased region" description="Pro residues" evidence="7">
    <location>
        <begin position="29"/>
        <end position="45"/>
    </location>
</feature>
<comment type="subcellular location">
    <subcellularLocation>
        <location evidence="1">Nucleus</location>
    </subcellularLocation>
</comment>
<dbReference type="GO" id="GO:0045892">
    <property type="term" value="P:negative regulation of DNA-templated transcription"/>
    <property type="evidence" value="ECO:0007669"/>
    <property type="project" value="InterPro"/>
</dbReference>
<name>A0A1B6GXC6_9HEMI</name>
<dbReference type="Pfam" id="PF04905">
    <property type="entry name" value="NCD2"/>
    <property type="match status" value="1"/>
</dbReference>
<keyword evidence="4" id="KW-0805">Transcription regulation</keyword>
<evidence type="ECO:0000256" key="3">
    <source>
        <dbReference type="ARBA" id="ARBA00022491"/>
    </source>
</evidence>
<dbReference type="PANTHER" id="PTHR12623:SF10">
    <property type="entry name" value="NGFI-A-BINDING PROTEIN HOMOLOG"/>
    <property type="match status" value="1"/>
</dbReference>
<dbReference type="InterPro" id="IPR006989">
    <property type="entry name" value="NAB_co-repressor_dom"/>
</dbReference>
<evidence type="ECO:0000256" key="4">
    <source>
        <dbReference type="ARBA" id="ARBA00023015"/>
    </source>
</evidence>
<feature type="compositionally biased region" description="Basic and acidic residues" evidence="7">
    <location>
        <begin position="377"/>
        <end position="388"/>
    </location>
</feature>
<organism evidence="9">
    <name type="scientific">Cuerna arida</name>
    <dbReference type="NCBI Taxonomy" id="1464854"/>
    <lineage>
        <taxon>Eukaryota</taxon>
        <taxon>Metazoa</taxon>
        <taxon>Ecdysozoa</taxon>
        <taxon>Arthropoda</taxon>
        <taxon>Hexapoda</taxon>
        <taxon>Insecta</taxon>
        <taxon>Pterygota</taxon>
        <taxon>Neoptera</taxon>
        <taxon>Paraneoptera</taxon>
        <taxon>Hemiptera</taxon>
        <taxon>Auchenorrhyncha</taxon>
        <taxon>Membracoidea</taxon>
        <taxon>Cicadellidae</taxon>
        <taxon>Cicadellinae</taxon>
        <taxon>Proconiini</taxon>
        <taxon>Cuerna</taxon>
    </lineage>
</organism>
<feature type="compositionally biased region" description="Polar residues" evidence="7">
    <location>
        <begin position="51"/>
        <end position="69"/>
    </location>
</feature>
<evidence type="ECO:0000259" key="8">
    <source>
        <dbReference type="Pfam" id="PF04905"/>
    </source>
</evidence>
<feature type="domain" description="NAB co-repressor" evidence="8">
    <location>
        <begin position="103"/>
        <end position="226"/>
    </location>
</feature>
<evidence type="ECO:0000256" key="7">
    <source>
        <dbReference type="SAM" id="MobiDB-lite"/>
    </source>
</evidence>
<comment type="similarity">
    <text evidence="2">Belongs to the NAB family.</text>
</comment>
<dbReference type="Gene3D" id="1.20.120.2010">
    <property type="entry name" value="NAB conserved domain 2"/>
    <property type="match status" value="1"/>
</dbReference>
<dbReference type="FunFam" id="1.20.120.2010:FF:000001">
    <property type="entry name" value="NGFI-A-binding protein 1 isoform X1"/>
    <property type="match status" value="1"/>
</dbReference>
<dbReference type="GO" id="GO:0003712">
    <property type="term" value="F:transcription coregulator activity"/>
    <property type="evidence" value="ECO:0007669"/>
    <property type="project" value="InterPro"/>
</dbReference>
<feature type="non-terminal residue" evidence="9">
    <location>
        <position position="1"/>
    </location>
</feature>
<feature type="compositionally biased region" description="Polar residues" evidence="7">
    <location>
        <begin position="362"/>
        <end position="376"/>
    </location>
</feature>
<reference evidence="9" key="1">
    <citation type="submission" date="2015-11" db="EMBL/GenBank/DDBJ databases">
        <title>De novo transcriptome assembly of four potential Pierce s Disease insect vectors from Arizona vineyards.</title>
        <authorList>
            <person name="Tassone E.E."/>
        </authorList>
    </citation>
    <scope>NUCLEOTIDE SEQUENCE</scope>
</reference>
<gene>
    <name evidence="9" type="ORF">g.17535</name>
</gene>
<dbReference type="AlphaFoldDB" id="A0A1B6GXC6"/>
<dbReference type="InterPro" id="IPR038398">
    <property type="entry name" value="NCD2_sf"/>
</dbReference>
<feature type="compositionally biased region" description="Low complexity" evidence="7">
    <location>
        <begin position="73"/>
        <end position="89"/>
    </location>
</feature>
<evidence type="ECO:0000256" key="6">
    <source>
        <dbReference type="ARBA" id="ARBA00023242"/>
    </source>
</evidence>
<evidence type="ECO:0000256" key="2">
    <source>
        <dbReference type="ARBA" id="ARBA00008864"/>
    </source>
</evidence>